<dbReference type="SUPFAM" id="SSF53822">
    <property type="entry name" value="Periplasmic binding protein-like I"/>
    <property type="match status" value="1"/>
</dbReference>
<keyword evidence="2" id="KW-0732">Signal</keyword>
<protein>
    <recommendedName>
        <fullName evidence="3">Leucine-binding protein domain-containing protein</fullName>
    </recommendedName>
</protein>
<dbReference type="AlphaFoldDB" id="A0A8J3FM83"/>
<evidence type="ECO:0000313" key="4">
    <source>
        <dbReference type="EMBL" id="GGK71154.1"/>
    </source>
</evidence>
<dbReference type="InterPro" id="IPR028082">
    <property type="entry name" value="Peripla_BP_I"/>
</dbReference>
<feature type="domain" description="Leucine-binding protein" evidence="3">
    <location>
        <begin position="127"/>
        <end position="443"/>
    </location>
</feature>
<dbReference type="InterPro" id="IPR028081">
    <property type="entry name" value="Leu-bd"/>
</dbReference>
<comment type="caution">
    <text evidence="4">The sequence shown here is derived from an EMBL/GenBank/DDBJ whole genome shotgun (WGS) entry which is preliminary data.</text>
</comment>
<organism evidence="4 5">
    <name type="scientific">Mangrovihabitans endophyticus</name>
    <dbReference type="NCBI Taxonomy" id="1751298"/>
    <lineage>
        <taxon>Bacteria</taxon>
        <taxon>Bacillati</taxon>
        <taxon>Actinomycetota</taxon>
        <taxon>Actinomycetes</taxon>
        <taxon>Micromonosporales</taxon>
        <taxon>Micromonosporaceae</taxon>
        <taxon>Mangrovihabitans</taxon>
    </lineage>
</organism>
<dbReference type="EMBL" id="BMMX01000001">
    <property type="protein sequence ID" value="GGK71154.1"/>
    <property type="molecule type" value="Genomic_DNA"/>
</dbReference>
<dbReference type="Proteomes" id="UP000656042">
    <property type="component" value="Unassembled WGS sequence"/>
</dbReference>
<name>A0A8J3FM83_9ACTN</name>
<accession>A0A8J3FM83</accession>
<gene>
    <name evidence="4" type="ORF">GCM10012284_01150</name>
</gene>
<reference evidence="4" key="2">
    <citation type="submission" date="2020-09" db="EMBL/GenBank/DDBJ databases">
        <authorList>
            <person name="Sun Q."/>
            <person name="Zhou Y."/>
        </authorList>
    </citation>
    <scope>NUCLEOTIDE SEQUENCE</scope>
    <source>
        <strain evidence="4">CGMCC 4.7299</strain>
    </source>
</reference>
<evidence type="ECO:0000259" key="3">
    <source>
        <dbReference type="Pfam" id="PF13458"/>
    </source>
</evidence>
<dbReference type="Gene3D" id="3.40.50.2300">
    <property type="match status" value="2"/>
</dbReference>
<keyword evidence="5" id="KW-1185">Reference proteome</keyword>
<evidence type="ECO:0000313" key="5">
    <source>
        <dbReference type="Proteomes" id="UP000656042"/>
    </source>
</evidence>
<evidence type="ECO:0000256" key="2">
    <source>
        <dbReference type="ARBA" id="ARBA00022729"/>
    </source>
</evidence>
<comment type="similarity">
    <text evidence="1">Belongs to the leucine-binding protein family.</text>
</comment>
<dbReference type="PANTHER" id="PTHR47151:SF2">
    <property type="entry name" value="AMINO ACID BINDING PROTEIN"/>
    <property type="match status" value="1"/>
</dbReference>
<dbReference type="CDD" id="cd06342">
    <property type="entry name" value="PBP1_ABC_LIVBP-like"/>
    <property type="match status" value="1"/>
</dbReference>
<dbReference type="PANTHER" id="PTHR47151">
    <property type="entry name" value="LEU/ILE/VAL-BINDING ABC TRANSPORTER SUBUNIT"/>
    <property type="match status" value="1"/>
</dbReference>
<dbReference type="Pfam" id="PF13458">
    <property type="entry name" value="Peripla_BP_6"/>
    <property type="match status" value="1"/>
</dbReference>
<proteinExistence type="inferred from homology"/>
<evidence type="ECO:0000256" key="1">
    <source>
        <dbReference type="ARBA" id="ARBA00010062"/>
    </source>
</evidence>
<reference evidence="4" key="1">
    <citation type="journal article" date="2014" name="Int. J. Syst. Evol. Microbiol.">
        <title>Complete genome sequence of Corynebacterium casei LMG S-19264T (=DSM 44701T), isolated from a smear-ripened cheese.</title>
        <authorList>
            <consortium name="US DOE Joint Genome Institute (JGI-PGF)"/>
            <person name="Walter F."/>
            <person name="Albersmeier A."/>
            <person name="Kalinowski J."/>
            <person name="Ruckert C."/>
        </authorList>
    </citation>
    <scope>NUCLEOTIDE SEQUENCE</scope>
    <source>
        <strain evidence="4">CGMCC 4.7299</strain>
    </source>
</reference>
<sequence>MSRGPLRPPEPRGGDRSGHARCDIAAAREITPRNGSVNAGSESYDKREYWDSVPPHNGLELCRAGAQVPIAQPWLGGSVWRRVPTLRQVLARAIGGVALVGLLAGTAACNSDSGSGGDSADGNCGFKIAYFGALTGPAANLGVNIEQGYELAIKQYNDKKGSDCIQVAKFDSQGDPGVAPGVARNLVSDTKILGIVGPPFSGESEAADPIFEEAGIPTVTPAATRVSLSANNWKTFHRAVANDDAQGPAAGNYIKDVLKAEKVFVADDQSAYGAGLADVVKQTLGSSVVGTDKTEGDGKQTDFSATVQKVIASGATAMFYGGYYQNGGLIRKQLTSAGWKGTLVGGDGMKDPGFTKAAGNSAAIGTVVTCPCSPPEKAGGSFVKDYQAEWNTAAGTYSDVAFDAANIFLQGIDQGNTTIEKMNDYLGSVNYQGIANTYKFTATGELDPSLIKVWAFKFDDSGDAVADQEIKTS</sequence>